<dbReference type="AlphaFoldDB" id="A0A4Y5YLY1"/>
<keyword evidence="1" id="KW-1133">Transmembrane helix</keyword>
<reference evidence="2 3" key="1">
    <citation type="submission" date="2019-06" db="EMBL/GenBank/DDBJ databases">
        <title>Complete genome of Microbacterium foliorum M2.</title>
        <authorList>
            <person name="Cao G."/>
        </authorList>
    </citation>
    <scope>NUCLEOTIDE SEQUENCE [LARGE SCALE GENOMIC DNA]</scope>
    <source>
        <strain evidence="2 3">M2</strain>
    </source>
</reference>
<keyword evidence="1" id="KW-0472">Membrane</keyword>
<keyword evidence="1" id="KW-0812">Transmembrane</keyword>
<dbReference type="NCBIfam" id="TIGR04088">
    <property type="entry name" value="cognate_SipW"/>
    <property type="match status" value="1"/>
</dbReference>
<accession>A0A4Y5YLY1</accession>
<name>A0A4Y5YLY1_9MICO</name>
<evidence type="ECO:0000256" key="1">
    <source>
        <dbReference type="SAM" id="Phobius"/>
    </source>
</evidence>
<dbReference type="EMBL" id="CP041040">
    <property type="protein sequence ID" value="QDE33459.1"/>
    <property type="molecule type" value="Genomic_DNA"/>
</dbReference>
<sequence>MDNHASTIVVTEERKRRRGLVWVGLGTVALLAGGSTFALWSANDVFAGGEITAGDLNLVQTADTSFYDVSADRSDATDTLPGTDGTQLGHLIDDASWRAVPGDKVAAAFSADVTLEGDNLVGRLSVAGLDAMIDGNASMTWSYEVYNEGALLVSETAVPADSSLFYLSAPATGQADGVDDGAPMVATAGGTAASTVFQMTDASEDVTVVLYGTFDSTAGDDGKATVAADGSYSDQTDAATGTREDALTVDTLAELKLQLDQVRDTGSQFK</sequence>
<evidence type="ECO:0008006" key="4">
    <source>
        <dbReference type="Google" id="ProtNLM"/>
    </source>
</evidence>
<evidence type="ECO:0000313" key="3">
    <source>
        <dbReference type="Proteomes" id="UP000316125"/>
    </source>
</evidence>
<protein>
    <recommendedName>
        <fullName evidence="4">Alternate-type signal peptide domain-containing protein</fullName>
    </recommendedName>
</protein>
<evidence type="ECO:0000313" key="2">
    <source>
        <dbReference type="EMBL" id="QDE33459.1"/>
    </source>
</evidence>
<dbReference type="OrthoDB" id="4987896at2"/>
<gene>
    <name evidence="2" type="ORF">FIV50_00745</name>
</gene>
<dbReference type="InterPro" id="IPR023833">
    <property type="entry name" value="Signal_pept_SipW-depend-type"/>
</dbReference>
<proteinExistence type="predicted"/>
<feature type="transmembrane region" description="Helical" evidence="1">
    <location>
        <begin position="20"/>
        <end position="40"/>
    </location>
</feature>
<dbReference type="Proteomes" id="UP000316125">
    <property type="component" value="Chromosome"/>
</dbReference>
<organism evidence="2 3">
    <name type="scientific">Microbacterium foliorum</name>
    <dbReference type="NCBI Taxonomy" id="104336"/>
    <lineage>
        <taxon>Bacteria</taxon>
        <taxon>Bacillati</taxon>
        <taxon>Actinomycetota</taxon>
        <taxon>Actinomycetes</taxon>
        <taxon>Micrococcales</taxon>
        <taxon>Microbacteriaceae</taxon>
        <taxon>Microbacterium</taxon>
    </lineage>
</organism>
<dbReference type="RefSeq" id="WP_140035756.1">
    <property type="nucleotide sequence ID" value="NZ_CP041040.1"/>
</dbReference>